<dbReference type="Pfam" id="PF07804">
    <property type="entry name" value="HipA_C"/>
    <property type="match status" value="1"/>
</dbReference>
<evidence type="ECO:0000256" key="2">
    <source>
        <dbReference type="ARBA" id="ARBA00022777"/>
    </source>
</evidence>
<name>T0ZCN8_9ZZZZ</name>
<dbReference type="InterPro" id="IPR052028">
    <property type="entry name" value="HipA_Ser/Thr_kinase"/>
</dbReference>
<feature type="domain" description="HipA-like C-terminal" evidence="4">
    <location>
        <begin position="5"/>
        <end position="157"/>
    </location>
</feature>
<evidence type="ECO:0000256" key="1">
    <source>
        <dbReference type="ARBA" id="ARBA00022679"/>
    </source>
</evidence>
<feature type="non-terminal residue" evidence="5">
    <location>
        <position position="1"/>
    </location>
</feature>
<gene>
    <name evidence="5" type="ORF">B1B_12857</name>
</gene>
<dbReference type="GO" id="GO:0004674">
    <property type="term" value="F:protein serine/threonine kinase activity"/>
    <property type="evidence" value="ECO:0007669"/>
    <property type="project" value="TreeGrafter"/>
</dbReference>
<feature type="region of interest" description="Disordered" evidence="3">
    <location>
        <begin position="46"/>
        <end position="67"/>
    </location>
</feature>
<dbReference type="PANTHER" id="PTHR37419">
    <property type="entry name" value="SERINE/THREONINE-PROTEIN KINASE TOXIN HIPA"/>
    <property type="match status" value="1"/>
</dbReference>
<comment type="caution">
    <text evidence="5">The sequence shown here is derived from an EMBL/GenBank/DDBJ whole genome shotgun (WGS) entry which is preliminary data.</text>
</comment>
<reference evidence="5" key="1">
    <citation type="submission" date="2013-08" db="EMBL/GenBank/DDBJ databases">
        <authorList>
            <person name="Mendez C."/>
            <person name="Richter M."/>
            <person name="Ferrer M."/>
            <person name="Sanchez J."/>
        </authorList>
    </citation>
    <scope>NUCLEOTIDE SEQUENCE</scope>
</reference>
<feature type="non-terminal residue" evidence="5">
    <location>
        <position position="196"/>
    </location>
</feature>
<sequence>DREYRMAENEVTCLRLAKACGLPVPDVELVEVNGTAILAIRRYDRDETSTPTTRRHQEDGCQATGTPPMQKYEHLGGPSLKDLALVLRDHGDVGAMRELLQRVVFNVAIGNADAHAKNFSFLHDANGSSITLAPVYDVISTISLGRRPGAAGAMVEASTRMGQRVNGRENILDVTRGDIVSEVTRWGLRRNVAEEC</sequence>
<proteinExistence type="predicted"/>
<keyword evidence="2" id="KW-0418">Kinase</keyword>
<reference evidence="5" key="2">
    <citation type="journal article" date="2014" name="ISME J.">
        <title>Microbial stratification in low pH oxic and suboxic macroscopic growths along an acid mine drainage.</title>
        <authorList>
            <person name="Mendez-Garcia C."/>
            <person name="Mesa V."/>
            <person name="Sprenger R.R."/>
            <person name="Richter M."/>
            <person name="Diez M.S."/>
            <person name="Solano J."/>
            <person name="Bargiela R."/>
            <person name="Golyshina O.V."/>
            <person name="Manteca A."/>
            <person name="Ramos J.L."/>
            <person name="Gallego J.R."/>
            <person name="Llorente I."/>
            <person name="Martins Dos Santos V.A."/>
            <person name="Jensen O.N."/>
            <person name="Pelaez A.I."/>
            <person name="Sanchez J."/>
            <person name="Ferrer M."/>
        </authorList>
    </citation>
    <scope>NUCLEOTIDE SEQUENCE</scope>
</reference>
<evidence type="ECO:0000313" key="5">
    <source>
        <dbReference type="EMBL" id="EQD45871.1"/>
    </source>
</evidence>
<dbReference type="Gene3D" id="1.10.1070.20">
    <property type="match status" value="1"/>
</dbReference>
<dbReference type="GO" id="GO:0005829">
    <property type="term" value="C:cytosol"/>
    <property type="evidence" value="ECO:0007669"/>
    <property type="project" value="TreeGrafter"/>
</dbReference>
<evidence type="ECO:0000259" key="4">
    <source>
        <dbReference type="Pfam" id="PF07804"/>
    </source>
</evidence>
<evidence type="ECO:0000256" key="3">
    <source>
        <dbReference type="SAM" id="MobiDB-lite"/>
    </source>
</evidence>
<dbReference type="EMBL" id="AUZY01008442">
    <property type="protein sequence ID" value="EQD45871.1"/>
    <property type="molecule type" value="Genomic_DNA"/>
</dbReference>
<protein>
    <submittedName>
        <fullName evidence="5">HipA domain-containing protein</fullName>
    </submittedName>
</protein>
<accession>T0ZCN8</accession>
<dbReference type="AlphaFoldDB" id="T0ZCN8"/>
<dbReference type="InterPro" id="IPR012893">
    <property type="entry name" value="HipA-like_C"/>
</dbReference>
<dbReference type="PANTHER" id="PTHR37419:SF1">
    <property type="entry name" value="SERINE_THREONINE-PROTEIN KINASE TOXIN HIPA"/>
    <property type="match status" value="1"/>
</dbReference>
<keyword evidence="1" id="KW-0808">Transferase</keyword>
<organism evidence="5">
    <name type="scientific">mine drainage metagenome</name>
    <dbReference type="NCBI Taxonomy" id="410659"/>
    <lineage>
        <taxon>unclassified sequences</taxon>
        <taxon>metagenomes</taxon>
        <taxon>ecological metagenomes</taxon>
    </lineage>
</organism>